<dbReference type="InterPro" id="IPR051842">
    <property type="entry name" value="uS12_prolyl_hydroxylase"/>
</dbReference>
<dbReference type="Gene3D" id="2.60.120.620">
    <property type="entry name" value="q2cbj1_9rhob like domain"/>
    <property type="match status" value="1"/>
</dbReference>
<dbReference type="GO" id="GO:0031418">
    <property type="term" value="F:L-ascorbic acid binding"/>
    <property type="evidence" value="ECO:0007669"/>
    <property type="project" value="UniProtKB-KW"/>
</dbReference>
<keyword evidence="4" id="KW-0223">Dioxygenase</keyword>
<evidence type="ECO:0000256" key="3">
    <source>
        <dbReference type="ARBA" id="ARBA00022896"/>
    </source>
</evidence>
<dbReference type="Pfam" id="PF13640">
    <property type="entry name" value="2OG-FeII_Oxy_3"/>
    <property type="match status" value="1"/>
</dbReference>
<keyword evidence="6" id="KW-0408">Iron</keyword>
<reference evidence="8 9" key="2">
    <citation type="journal article" date="2011" name="J. Bacteriol.">
        <title>Genomes of three methylotrophs from a single niche uncover genetic and metabolic divergence of Methylophilaceae.</title>
        <authorList>
            <person name="Lapidus A."/>
            <person name="Clum A."/>
            <person name="Labutti K."/>
            <person name="Kaluzhnaya M.G."/>
            <person name="Lim S."/>
            <person name="Beck D.A."/>
            <person name="Glavina Del Rio T."/>
            <person name="Nolan M."/>
            <person name="Mavromatis K."/>
            <person name="Huntemann M."/>
            <person name="Lucas S."/>
            <person name="Lidstrom M.E."/>
            <person name="Ivanova N."/>
            <person name="Chistoserdova L."/>
        </authorList>
    </citation>
    <scope>NUCLEOTIDE SEQUENCE [LARGE SCALE GENOMIC DNA]</scope>
    <source>
        <strain evidence="8 9">301</strain>
    </source>
</reference>
<dbReference type="AlphaFoldDB" id="D7DHU6"/>
<keyword evidence="9" id="KW-1185">Reference proteome</keyword>
<reference evidence="9" key="1">
    <citation type="submission" date="2010-05" db="EMBL/GenBank/DDBJ databases">
        <title>Complete sequence of Methylotenera sp. 301.</title>
        <authorList>
            <person name="Lucas S."/>
            <person name="Copeland A."/>
            <person name="Lapidus A."/>
            <person name="Cheng J.-F."/>
            <person name="Bruce D."/>
            <person name="Goodwin L."/>
            <person name="Pitluck S."/>
            <person name="Clum A."/>
            <person name="Land M."/>
            <person name="Hauser L."/>
            <person name="Kyrpides N."/>
            <person name="Ivanova N."/>
            <person name="Chistoservova L."/>
            <person name="Kalyuzhnaya M."/>
            <person name="Woyke T."/>
        </authorList>
    </citation>
    <scope>NUCLEOTIDE SEQUENCE [LARGE SCALE GENOMIC DNA]</scope>
    <source>
        <strain evidence="9">301</strain>
    </source>
</reference>
<dbReference type="PANTHER" id="PTHR12117:SF0">
    <property type="entry name" value="PROLYL 3-HYDROXYLASE OGFOD1"/>
    <property type="match status" value="1"/>
</dbReference>
<keyword evidence="5" id="KW-0560">Oxidoreductase</keyword>
<dbReference type="InterPro" id="IPR006620">
    <property type="entry name" value="Pro_4_hyd_alph"/>
</dbReference>
<dbReference type="eggNOG" id="COG3751">
    <property type="taxonomic scope" value="Bacteria"/>
</dbReference>
<dbReference type="GO" id="GO:0051213">
    <property type="term" value="F:dioxygenase activity"/>
    <property type="evidence" value="ECO:0007669"/>
    <property type="project" value="UniProtKB-KW"/>
</dbReference>
<keyword evidence="2" id="KW-0479">Metal-binding</keyword>
<dbReference type="PANTHER" id="PTHR12117">
    <property type="entry name" value="HISTONE ACETYLTRANSFERASE COMPLEX"/>
    <property type="match status" value="1"/>
</dbReference>
<comment type="cofactor">
    <cofactor evidence="1">
        <name>L-ascorbate</name>
        <dbReference type="ChEBI" id="CHEBI:38290"/>
    </cofactor>
</comment>
<dbReference type="InterPro" id="IPR005123">
    <property type="entry name" value="Oxoglu/Fe-dep_dioxygenase_dom"/>
</dbReference>
<accession>D7DHU6</accession>
<dbReference type="OrthoDB" id="9783171at2"/>
<feature type="domain" description="Fe2OG dioxygenase" evidence="7">
    <location>
        <begin position="104"/>
        <end position="206"/>
    </location>
</feature>
<evidence type="ECO:0000256" key="6">
    <source>
        <dbReference type="ARBA" id="ARBA00023004"/>
    </source>
</evidence>
<dbReference type="RefSeq" id="WP_013147946.1">
    <property type="nucleotide sequence ID" value="NC_014207.1"/>
</dbReference>
<evidence type="ECO:0000256" key="5">
    <source>
        <dbReference type="ARBA" id="ARBA00023002"/>
    </source>
</evidence>
<evidence type="ECO:0000256" key="4">
    <source>
        <dbReference type="ARBA" id="ARBA00022964"/>
    </source>
</evidence>
<dbReference type="STRING" id="666681.M301_1247"/>
<keyword evidence="3" id="KW-0847">Vitamin C</keyword>
<evidence type="ECO:0000256" key="2">
    <source>
        <dbReference type="ARBA" id="ARBA00022723"/>
    </source>
</evidence>
<evidence type="ECO:0000256" key="1">
    <source>
        <dbReference type="ARBA" id="ARBA00001961"/>
    </source>
</evidence>
<dbReference type="PROSITE" id="PS51471">
    <property type="entry name" value="FE2OG_OXY"/>
    <property type="match status" value="1"/>
</dbReference>
<evidence type="ECO:0000313" key="8">
    <source>
        <dbReference type="EMBL" id="ADI29631.1"/>
    </source>
</evidence>
<dbReference type="GO" id="GO:0005506">
    <property type="term" value="F:iron ion binding"/>
    <property type="evidence" value="ECO:0007669"/>
    <property type="project" value="InterPro"/>
</dbReference>
<dbReference type="SUPFAM" id="SSF51197">
    <property type="entry name" value="Clavaminate synthase-like"/>
    <property type="match status" value="1"/>
</dbReference>
<dbReference type="InterPro" id="IPR044862">
    <property type="entry name" value="Pro_4_hyd_alph_FE2OG_OXY"/>
</dbReference>
<dbReference type="HOGENOM" id="CLU_106281_0_0_4"/>
<sequence length="213" mass="24282">MINIETFINSKLNEYPYKWAFLENIFTQEDAKNLADQFPKDNYKEVSGYDGEKGYLYNARSLIHMGSKNISNENNLSFAWKHLANELLSDNFRELLGSFTEIDTKDLLLEVNVIEYGNGAYLGPHLDLKEKVLTMILYFNAHWDEEGGCLSILSTKNPEDSIKKISPKVGNASILVRSNNSWHEVTKVTKVTGNPRRSLNVIFHAPGSKSTMW</sequence>
<proteinExistence type="predicted"/>
<name>D7DHU6_METV0</name>
<evidence type="ECO:0000259" key="7">
    <source>
        <dbReference type="PROSITE" id="PS51471"/>
    </source>
</evidence>
<dbReference type="EMBL" id="CP002056">
    <property type="protein sequence ID" value="ADI29631.1"/>
    <property type="molecule type" value="Genomic_DNA"/>
</dbReference>
<gene>
    <name evidence="8" type="ordered locus">M301_1247</name>
</gene>
<dbReference type="Proteomes" id="UP000000383">
    <property type="component" value="Chromosome"/>
</dbReference>
<evidence type="ECO:0000313" key="9">
    <source>
        <dbReference type="Proteomes" id="UP000000383"/>
    </source>
</evidence>
<dbReference type="SMART" id="SM00702">
    <property type="entry name" value="P4Hc"/>
    <property type="match status" value="1"/>
</dbReference>
<dbReference type="GO" id="GO:0016705">
    <property type="term" value="F:oxidoreductase activity, acting on paired donors, with incorporation or reduction of molecular oxygen"/>
    <property type="evidence" value="ECO:0007669"/>
    <property type="project" value="InterPro"/>
</dbReference>
<protein>
    <submittedName>
        <fullName evidence="8">2OG-Fe(II) oxygenase</fullName>
    </submittedName>
</protein>
<dbReference type="KEGG" id="meh:M301_1247"/>
<organism evidence="8 9">
    <name type="scientific">Methylotenera versatilis (strain 301)</name>
    <dbReference type="NCBI Taxonomy" id="666681"/>
    <lineage>
        <taxon>Bacteria</taxon>
        <taxon>Pseudomonadati</taxon>
        <taxon>Pseudomonadota</taxon>
        <taxon>Betaproteobacteria</taxon>
        <taxon>Nitrosomonadales</taxon>
        <taxon>Methylophilaceae</taxon>
        <taxon>Methylotenera</taxon>
    </lineage>
</organism>